<comment type="subcellular location">
    <subcellularLocation>
        <location evidence="1">Membrane</location>
        <topology evidence="1">Multi-pass membrane protein</topology>
    </subcellularLocation>
</comment>
<keyword evidence="9" id="KW-1185">Reference proteome</keyword>
<feature type="compositionally biased region" description="Basic and acidic residues" evidence="5">
    <location>
        <begin position="51"/>
        <end position="62"/>
    </location>
</feature>
<comment type="caution">
    <text evidence="8">The sequence shown here is derived from an EMBL/GenBank/DDBJ whole genome shotgun (WGS) entry which is preliminary data.</text>
</comment>
<evidence type="ECO:0000259" key="7">
    <source>
        <dbReference type="Pfam" id="PF06398"/>
    </source>
</evidence>
<evidence type="ECO:0000256" key="6">
    <source>
        <dbReference type="SAM" id="Phobius"/>
    </source>
</evidence>
<keyword evidence="2 6" id="KW-0812">Transmembrane</keyword>
<proteinExistence type="predicted"/>
<protein>
    <submittedName>
        <fullName evidence="8">Integral peroxisomal membrane peroxin-domain-containing protein</fullName>
    </submittedName>
</protein>
<evidence type="ECO:0000256" key="2">
    <source>
        <dbReference type="ARBA" id="ARBA00022692"/>
    </source>
</evidence>
<feature type="compositionally biased region" description="Low complexity" evidence="5">
    <location>
        <begin position="83"/>
        <end position="94"/>
    </location>
</feature>
<evidence type="ECO:0000256" key="4">
    <source>
        <dbReference type="ARBA" id="ARBA00023136"/>
    </source>
</evidence>
<dbReference type="InterPro" id="IPR052816">
    <property type="entry name" value="Peroxisomal_Membrane_PEX28-32"/>
</dbReference>
<dbReference type="PANTHER" id="PTHR28304">
    <property type="entry name" value="PEROXISOMAL MEMBRANE PROTEIN PEX29"/>
    <property type="match status" value="1"/>
</dbReference>
<accession>A0ABR1M0Y4</accession>
<feature type="compositionally biased region" description="Basic and acidic residues" evidence="5">
    <location>
        <begin position="119"/>
        <end position="135"/>
    </location>
</feature>
<keyword evidence="3 6" id="KW-1133">Transmembrane helix</keyword>
<dbReference type="Pfam" id="PF06398">
    <property type="entry name" value="Pex24p"/>
    <property type="match status" value="1"/>
</dbReference>
<dbReference type="Proteomes" id="UP001360953">
    <property type="component" value="Unassembled WGS sequence"/>
</dbReference>
<keyword evidence="4 6" id="KW-0472">Membrane</keyword>
<dbReference type="InterPro" id="IPR010482">
    <property type="entry name" value="TECPR1-like_DysF"/>
</dbReference>
<feature type="transmembrane region" description="Helical" evidence="6">
    <location>
        <begin position="233"/>
        <end position="253"/>
    </location>
</feature>
<evidence type="ECO:0000313" key="8">
    <source>
        <dbReference type="EMBL" id="KAK7541118.1"/>
    </source>
</evidence>
<organism evidence="8 9">
    <name type="scientific">Phyllosticta citribraziliensis</name>
    <dbReference type="NCBI Taxonomy" id="989973"/>
    <lineage>
        <taxon>Eukaryota</taxon>
        <taxon>Fungi</taxon>
        <taxon>Dikarya</taxon>
        <taxon>Ascomycota</taxon>
        <taxon>Pezizomycotina</taxon>
        <taxon>Dothideomycetes</taxon>
        <taxon>Dothideomycetes incertae sedis</taxon>
        <taxon>Botryosphaeriales</taxon>
        <taxon>Phyllostictaceae</taxon>
        <taxon>Phyllosticta</taxon>
    </lineage>
</organism>
<name>A0ABR1M0Y4_9PEZI</name>
<feature type="transmembrane region" description="Helical" evidence="6">
    <location>
        <begin position="325"/>
        <end position="345"/>
    </location>
</feature>
<sequence length="599" mass="66946">MDFANRDDPIPVVSISPPNDNDNNDNHLHPQPNAPKHRSKRAALRQSLSSDKLKGKLEEKIETFCNSSTPSSHSHSHSRSRSESMSSQSSQSSSKLQDRVMETLLKQMIGPVADDDRDDDKAGSPKDRRSREYVDRPGFNVAVMATNFRRFNSSGCPKKCDRPSSNSSTASELSSATAVALREHSFTAASIAREVGILFVFENRLIRLFSWKDPTHTLSFLAVYSFAVLDPHLLAVLPLAVCLFFVMVPAYLARHPPPPTNGPTDIHDFYGPPIRPPQNIKPAPELSKDFWRNMRDLQNAMEDFSRAHDAAIAYLAPPTNFSNEALSSAVYLVLFISACALFIVAQVLPWRLVLLVGGWVAICSLHPSSQAFLTSTHVDEFVQHQGELSKTIFETFVVGDIDLTPGSPELREVEIFELQRRIGDSPNAIYEHFVFSTSPYTPLSQDRVAGDRPRGSRFFEDVEAPKGWQWADKKWGLDLFSREWVEERCITGVEVEVEGERWVTDIHYDEDFVQSIADDAPAISRAIVAGGVAMANGAGESTDSLDINNLMAKKEVKKSWEEGTGTGKKGLWRRRRWARLVERRPLPPPEDLYLSTAQA</sequence>
<evidence type="ECO:0000256" key="1">
    <source>
        <dbReference type="ARBA" id="ARBA00004141"/>
    </source>
</evidence>
<evidence type="ECO:0000256" key="3">
    <source>
        <dbReference type="ARBA" id="ARBA00022989"/>
    </source>
</evidence>
<dbReference type="GeneID" id="92030925"/>
<reference evidence="8 9" key="1">
    <citation type="submission" date="2024-04" db="EMBL/GenBank/DDBJ databases">
        <title>Phyllosticta paracitricarpa is synonymous to the EU quarantine fungus P. citricarpa based on phylogenomic analyses.</title>
        <authorList>
            <consortium name="Lawrence Berkeley National Laboratory"/>
            <person name="Van ingen-buijs V.A."/>
            <person name="Van westerhoven A.C."/>
            <person name="Haridas S."/>
            <person name="Skiadas P."/>
            <person name="Martin F."/>
            <person name="Groenewald J.Z."/>
            <person name="Crous P.W."/>
            <person name="Seidl M.F."/>
        </authorList>
    </citation>
    <scope>NUCLEOTIDE SEQUENCE [LARGE SCALE GENOMIC DNA]</scope>
    <source>
        <strain evidence="8 9">CPC 17464</strain>
    </source>
</reference>
<feature type="domain" description="TECPR1-like DysF" evidence="7">
    <location>
        <begin position="188"/>
        <end position="579"/>
    </location>
</feature>
<gene>
    <name evidence="8" type="ORF">J3D65DRAFT_601205</name>
</gene>
<dbReference type="PANTHER" id="PTHR28304:SF2">
    <property type="entry name" value="PEROXISOMAL MEMBRANE PROTEIN PEX29"/>
    <property type="match status" value="1"/>
</dbReference>
<dbReference type="RefSeq" id="XP_066658049.1">
    <property type="nucleotide sequence ID" value="XM_066798019.1"/>
</dbReference>
<feature type="region of interest" description="Disordered" evidence="5">
    <location>
        <begin position="1"/>
        <end position="135"/>
    </location>
</feature>
<dbReference type="EMBL" id="JBBPEH010000003">
    <property type="protein sequence ID" value="KAK7541118.1"/>
    <property type="molecule type" value="Genomic_DNA"/>
</dbReference>
<evidence type="ECO:0000256" key="5">
    <source>
        <dbReference type="SAM" id="MobiDB-lite"/>
    </source>
</evidence>
<evidence type="ECO:0000313" key="9">
    <source>
        <dbReference type="Proteomes" id="UP001360953"/>
    </source>
</evidence>